<keyword evidence="6" id="KW-0808">Transferase</keyword>
<dbReference type="InterPro" id="IPR050428">
    <property type="entry name" value="TCS_sensor_his_kinase"/>
</dbReference>
<dbReference type="EC" id="2.7.13.3" evidence="3"/>
<evidence type="ECO:0000313" key="18">
    <source>
        <dbReference type="Proteomes" id="UP001597520"/>
    </source>
</evidence>
<dbReference type="GO" id="GO:0016301">
    <property type="term" value="F:kinase activity"/>
    <property type="evidence" value="ECO:0007669"/>
    <property type="project" value="UniProtKB-KW"/>
</dbReference>
<evidence type="ECO:0000256" key="13">
    <source>
        <dbReference type="ARBA" id="ARBA00023136"/>
    </source>
</evidence>
<proteinExistence type="predicted"/>
<dbReference type="SMART" id="SM00387">
    <property type="entry name" value="HATPase_c"/>
    <property type="match status" value="1"/>
</dbReference>
<dbReference type="PANTHER" id="PTHR45436:SF5">
    <property type="entry name" value="SENSOR HISTIDINE KINASE TRCS"/>
    <property type="match status" value="1"/>
</dbReference>
<keyword evidence="12" id="KW-0902">Two-component regulatory system</keyword>
<dbReference type="SUPFAM" id="SSF47384">
    <property type="entry name" value="Homodimeric domain of signal transducing histidine kinase"/>
    <property type="match status" value="1"/>
</dbReference>
<keyword evidence="5" id="KW-0597">Phosphoprotein</keyword>
<feature type="domain" description="HAMP" evidence="16">
    <location>
        <begin position="202"/>
        <end position="255"/>
    </location>
</feature>
<evidence type="ECO:0000256" key="5">
    <source>
        <dbReference type="ARBA" id="ARBA00022553"/>
    </source>
</evidence>
<dbReference type="InterPro" id="IPR036890">
    <property type="entry name" value="HATPase_C_sf"/>
</dbReference>
<protein>
    <recommendedName>
        <fullName evidence="3">histidine kinase</fullName>
        <ecNumber evidence="3">2.7.13.3</ecNumber>
    </recommendedName>
</protein>
<comment type="catalytic activity">
    <reaction evidence="1">
        <text>ATP + protein L-histidine = ADP + protein N-phospho-L-histidine.</text>
        <dbReference type="EC" id="2.7.13.3"/>
    </reaction>
</comment>
<keyword evidence="10" id="KW-0067">ATP-binding</keyword>
<keyword evidence="9 17" id="KW-0418">Kinase</keyword>
<dbReference type="SMART" id="SM00304">
    <property type="entry name" value="HAMP"/>
    <property type="match status" value="1"/>
</dbReference>
<reference evidence="18" key="1">
    <citation type="journal article" date="2019" name="Int. J. Syst. Evol. Microbiol.">
        <title>The Global Catalogue of Microorganisms (GCM) 10K type strain sequencing project: providing services to taxonomists for standard genome sequencing and annotation.</title>
        <authorList>
            <consortium name="The Broad Institute Genomics Platform"/>
            <consortium name="The Broad Institute Genome Sequencing Center for Infectious Disease"/>
            <person name="Wu L."/>
            <person name="Ma J."/>
        </authorList>
    </citation>
    <scope>NUCLEOTIDE SEQUENCE [LARGE SCALE GENOMIC DNA]</scope>
    <source>
        <strain evidence="18">KCTC 33792</strain>
    </source>
</reference>
<dbReference type="PROSITE" id="PS50109">
    <property type="entry name" value="HIS_KIN"/>
    <property type="match status" value="1"/>
</dbReference>
<dbReference type="CDD" id="cd00075">
    <property type="entry name" value="HATPase"/>
    <property type="match status" value="1"/>
</dbReference>
<feature type="transmembrane region" description="Helical" evidence="14">
    <location>
        <begin position="20"/>
        <end position="40"/>
    </location>
</feature>
<dbReference type="CDD" id="cd06225">
    <property type="entry name" value="HAMP"/>
    <property type="match status" value="1"/>
</dbReference>
<dbReference type="InterPro" id="IPR005467">
    <property type="entry name" value="His_kinase_dom"/>
</dbReference>
<evidence type="ECO:0000256" key="6">
    <source>
        <dbReference type="ARBA" id="ARBA00022679"/>
    </source>
</evidence>
<dbReference type="SMART" id="SM00388">
    <property type="entry name" value="HisKA"/>
    <property type="match status" value="1"/>
</dbReference>
<organism evidence="17 18">
    <name type="scientific">Salibacterium lacus</name>
    <dbReference type="NCBI Taxonomy" id="1898109"/>
    <lineage>
        <taxon>Bacteria</taxon>
        <taxon>Bacillati</taxon>
        <taxon>Bacillota</taxon>
        <taxon>Bacilli</taxon>
        <taxon>Bacillales</taxon>
        <taxon>Bacillaceae</taxon>
    </lineage>
</organism>
<dbReference type="Gene3D" id="1.10.287.130">
    <property type="match status" value="1"/>
</dbReference>
<dbReference type="SUPFAM" id="SSF55874">
    <property type="entry name" value="ATPase domain of HSP90 chaperone/DNA topoisomerase II/histidine kinase"/>
    <property type="match status" value="1"/>
</dbReference>
<dbReference type="EMBL" id="JBHUML010000002">
    <property type="protein sequence ID" value="MFD2705769.1"/>
    <property type="molecule type" value="Genomic_DNA"/>
</dbReference>
<evidence type="ECO:0000256" key="14">
    <source>
        <dbReference type="SAM" id="Phobius"/>
    </source>
</evidence>
<dbReference type="InterPro" id="IPR003594">
    <property type="entry name" value="HATPase_dom"/>
</dbReference>
<evidence type="ECO:0000256" key="7">
    <source>
        <dbReference type="ARBA" id="ARBA00022692"/>
    </source>
</evidence>
<comment type="caution">
    <text evidence="17">The sequence shown here is derived from an EMBL/GenBank/DDBJ whole genome shotgun (WGS) entry which is preliminary data.</text>
</comment>
<evidence type="ECO:0000256" key="3">
    <source>
        <dbReference type="ARBA" id="ARBA00012438"/>
    </source>
</evidence>
<feature type="domain" description="Histidine kinase" evidence="15">
    <location>
        <begin position="270"/>
        <end position="485"/>
    </location>
</feature>
<accession>A0ABW5T2T5</accession>
<name>A0ABW5T2T5_9BACI</name>
<evidence type="ECO:0000256" key="12">
    <source>
        <dbReference type="ARBA" id="ARBA00023012"/>
    </source>
</evidence>
<comment type="subcellular location">
    <subcellularLocation>
        <location evidence="2">Cell membrane</location>
        <topology evidence="2">Multi-pass membrane protein</topology>
    </subcellularLocation>
</comment>
<evidence type="ECO:0000256" key="10">
    <source>
        <dbReference type="ARBA" id="ARBA00022840"/>
    </source>
</evidence>
<dbReference type="PANTHER" id="PTHR45436">
    <property type="entry name" value="SENSOR HISTIDINE KINASE YKOH"/>
    <property type="match status" value="1"/>
</dbReference>
<keyword evidence="18" id="KW-1185">Reference proteome</keyword>
<evidence type="ECO:0000259" key="15">
    <source>
        <dbReference type="PROSITE" id="PS50109"/>
    </source>
</evidence>
<dbReference type="CDD" id="cd00082">
    <property type="entry name" value="HisKA"/>
    <property type="match status" value="1"/>
</dbReference>
<keyword evidence="13 14" id="KW-0472">Membrane</keyword>
<dbReference type="RefSeq" id="WP_380713002.1">
    <property type="nucleotide sequence ID" value="NZ_JBHUML010000002.1"/>
</dbReference>
<feature type="transmembrane region" description="Helical" evidence="14">
    <location>
        <begin position="179"/>
        <end position="200"/>
    </location>
</feature>
<keyword evidence="7 14" id="KW-0812">Transmembrane</keyword>
<evidence type="ECO:0000313" key="17">
    <source>
        <dbReference type="EMBL" id="MFD2705769.1"/>
    </source>
</evidence>
<dbReference type="Pfam" id="PF00512">
    <property type="entry name" value="HisKA"/>
    <property type="match status" value="1"/>
</dbReference>
<evidence type="ECO:0000256" key="4">
    <source>
        <dbReference type="ARBA" id="ARBA00022475"/>
    </source>
</evidence>
<evidence type="ECO:0000256" key="8">
    <source>
        <dbReference type="ARBA" id="ARBA00022741"/>
    </source>
</evidence>
<dbReference type="InterPro" id="IPR004358">
    <property type="entry name" value="Sig_transdc_His_kin-like_C"/>
</dbReference>
<keyword evidence="4" id="KW-1003">Cell membrane</keyword>
<gene>
    <name evidence="17" type="ORF">ACFSUB_09820</name>
</gene>
<sequence>MNILPFKWKLPQSLRYQLLVRMLLILSFILFIIGILQFFVMKGFLYQNEAETLQARLMSIPAERLINEENLPQPRQENGAEPIFVQEFSLGLIEDGEASNVLGEDGLAVPQLSEDTYEQMMEPEDLQQHVVTTDPNGNRQMVVFRPAFQRPGGVEAGDVQIIQMGVSTAPLQQLLWRQLLIFVSLSALALAAGLVIYFSVIRKTLRPLSNIVESVKHMNADRLDDRIPDSQGQEEIDRLSRSFNDMLERLNESFEQEKETKEQMRRFIADASHELRTPITSVHGYLEVLLRGAAQKPEQLSKALHSMHGETRRVMKLVEELLLLAKLDQTPELELQHTNLSMLIRDMEPQLAFLAGNRHLVMDLADDVDIMCDADKTRQVILNLFHNAVEHTDAEDGKIELFLEQTGDGVQLRIQDNGPGIRAENQKHIFDRFYREDSSRSRRSGGAGLGLSISRSIMDAHHGGISVESKEGTGTTFILYWSEMD</sequence>
<evidence type="ECO:0000256" key="2">
    <source>
        <dbReference type="ARBA" id="ARBA00004651"/>
    </source>
</evidence>
<dbReference type="InterPro" id="IPR003660">
    <property type="entry name" value="HAMP_dom"/>
</dbReference>
<dbReference type="Pfam" id="PF02518">
    <property type="entry name" value="HATPase_c"/>
    <property type="match status" value="1"/>
</dbReference>
<dbReference type="PROSITE" id="PS50885">
    <property type="entry name" value="HAMP"/>
    <property type="match status" value="1"/>
</dbReference>
<evidence type="ECO:0000259" key="16">
    <source>
        <dbReference type="PROSITE" id="PS50885"/>
    </source>
</evidence>
<dbReference type="Pfam" id="PF00672">
    <property type="entry name" value="HAMP"/>
    <property type="match status" value="1"/>
</dbReference>
<dbReference type="Gene3D" id="6.10.340.10">
    <property type="match status" value="1"/>
</dbReference>
<keyword evidence="8" id="KW-0547">Nucleotide-binding</keyword>
<evidence type="ECO:0000256" key="9">
    <source>
        <dbReference type="ARBA" id="ARBA00022777"/>
    </source>
</evidence>
<dbReference type="Proteomes" id="UP001597520">
    <property type="component" value="Unassembled WGS sequence"/>
</dbReference>
<dbReference type="InterPro" id="IPR036097">
    <property type="entry name" value="HisK_dim/P_sf"/>
</dbReference>
<evidence type="ECO:0000256" key="11">
    <source>
        <dbReference type="ARBA" id="ARBA00022989"/>
    </source>
</evidence>
<dbReference type="InterPro" id="IPR003661">
    <property type="entry name" value="HisK_dim/P_dom"/>
</dbReference>
<dbReference type="Gene3D" id="3.30.565.10">
    <property type="entry name" value="Histidine kinase-like ATPase, C-terminal domain"/>
    <property type="match status" value="1"/>
</dbReference>
<dbReference type="PRINTS" id="PR00344">
    <property type="entry name" value="BCTRLSENSOR"/>
</dbReference>
<keyword evidence="11 14" id="KW-1133">Transmembrane helix</keyword>
<evidence type="ECO:0000256" key="1">
    <source>
        <dbReference type="ARBA" id="ARBA00000085"/>
    </source>
</evidence>
<dbReference type="SUPFAM" id="SSF158472">
    <property type="entry name" value="HAMP domain-like"/>
    <property type="match status" value="1"/>
</dbReference>